<comment type="subcellular location">
    <subcellularLocation>
        <location evidence="1 11">Cell outer membrane</location>
        <topology evidence="1 11">Multi-pass membrane protein</topology>
    </subcellularLocation>
</comment>
<evidence type="ECO:0000256" key="1">
    <source>
        <dbReference type="ARBA" id="ARBA00004571"/>
    </source>
</evidence>
<accession>U3A038</accession>
<sequence length="841" mass="90428">MQLKRAHLIAGAATALIMASPVFAQPARAAQAYTQQALPLNAALKQFAGKAGLQIMFSDSEVRGKYAPALNGRYTADEALDRLLTGSGLVHKTVRGKVVVIQRAATISAAVNARETVRQAPRLAAASEPDFAEAGPAAGAVGIEEIVVTAQKREQNLQDVPIAISAISPAFLEKREITSISSLTSLAPNLKVESAAGNRTTSIISIRGGAQGNAQIYFEPSVGLYLDGVYIAKAQGTVFDVADIERIEVLRGPQGTLYGRNAVAGAVSIVTKKPSGELGGKAELSYGNYDYRRARGTLDLPAFGIFSVKLSGQMTKRDGFYDVSGNAYTDEAQAWDSKSGMIQVRAQPSSALTLDYTFDISVAEQQTGPVHAVSGTGSLAPYVLPRKRQKHLSFDGRNHEYSKNWGHALIAALDLGEVGVLKSITAVRKQHYRDALDLDGTPIAFAASSREIHYKQFSQELQLTGKTGRLNYVLGGYYFDDKGHVDNPQSYFSGLSRTEGGYGFTTKAYAAYAQLDYQLTDALTLTGGLRYTNEKKTVERHLTRITGAGSTVVIDLPAGATPPAKFEKVSPTVTLAYEVSPTVNVYARYAQGFRSGGFNATANTTADTQYIFKPQVQNTYEIGFKSRLLDNKLQLNVAAFQNDIDDLQLSVFVPGLSASSVLVNAGKARVRGVEVEAVARPTDRLLLQAGVGYLHSKYLEYIDNGVNVANNRTFTHAPKWTVSATADWAALKADWGKLNLIADLGIVSDYYSAAAPLKPTSATQTPAEATRAPSRAMLDARLVLSELAVGNAHATISLWGKNLLNEKDPNFLTDYGASFQRLIAAYFPDPRTYGVTAAIKF</sequence>
<feature type="domain" description="Secretin/TonB short N-terminal" evidence="14">
    <location>
        <begin position="53"/>
        <end position="104"/>
    </location>
</feature>
<evidence type="ECO:0000256" key="4">
    <source>
        <dbReference type="ARBA" id="ARBA00022496"/>
    </source>
</evidence>
<keyword evidence="7" id="KW-0406">Ion transport</keyword>
<dbReference type="Pfam" id="PF00593">
    <property type="entry name" value="TonB_dep_Rec_b-barrel"/>
    <property type="match status" value="1"/>
</dbReference>
<keyword evidence="10 11" id="KW-0998">Cell outer membrane</keyword>
<keyword evidence="8 12" id="KW-0798">TonB box</keyword>
<dbReference type="CDD" id="cd01347">
    <property type="entry name" value="ligand_gated_channel"/>
    <property type="match status" value="1"/>
</dbReference>
<evidence type="ECO:0000256" key="5">
    <source>
        <dbReference type="ARBA" id="ARBA00022692"/>
    </source>
</evidence>
<dbReference type="OrthoDB" id="7455914at2"/>
<dbReference type="EMBL" id="BASZ01000014">
    <property type="protein sequence ID" value="GAD51009.1"/>
    <property type="molecule type" value="Genomic_DNA"/>
</dbReference>
<dbReference type="PANTHER" id="PTHR32552:SF81">
    <property type="entry name" value="TONB-DEPENDENT OUTER MEMBRANE RECEPTOR"/>
    <property type="match status" value="1"/>
</dbReference>
<dbReference type="InterPro" id="IPR036942">
    <property type="entry name" value="Beta-barrel_TonB_sf"/>
</dbReference>
<reference evidence="15 16" key="1">
    <citation type="submission" date="2013-09" db="EMBL/GenBank/DDBJ databases">
        <title>Whole genome shotgun sequence of Novosphingobium tardaugens NBRC 16725.</title>
        <authorList>
            <person name="Isaki S."/>
            <person name="Hosoyama A."/>
            <person name="Tsuchikane K."/>
            <person name="Katsumata H."/>
            <person name="Ando Y."/>
            <person name="Yamazaki S."/>
            <person name="Fujita N."/>
        </authorList>
    </citation>
    <scope>NUCLEOTIDE SEQUENCE [LARGE SCALE GENOMIC DNA]</scope>
    <source>
        <strain evidence="15 16">NBRC 16725</strain>
    </source>
</reference>
<dbReference type="InterPro" id="IPR039426">
    <property type="entry name" value="TonB-dep_rcpt-like"/>
</dbReference>
<evidence type="ECO:0000313" key="15">
    <source>
        <dbReference type="EMBL" id="GAD51009.1"/>
    </source>
</evidence>
<keyword evidence="15" id="KW-0675">Receptor</keyword>
<evidence type="ECO:0000256" key="3">
    <source>
        <dbReference type="ARBA" id="ARBA00022452"/>
    </source>
</evidence>
<dbReference type="GO" id="GO:0009279">
    <property type="term" value="C:cell outer membrane"/>
    <property type="evidence" value="ECO:0007669"/>
    <property type="project" value="UniProtKB-SubCell"/>
</dbReference>
<evidence type="ECO:0000256" key="7">
    <source>
        <dbReference type="ARBA" id="ARBA00023065"/>
    </source>
</evidence>
<evidence type="ECO:0000256" key="6">
    <source>
        <dbReference type="ARBA" id="ARBA00023004"/>
    </source>
</evidence>
<dbReference type="PANTHER" id="PTHR32552">
    <property type="entry name" value="FERRICHROME IRON RECEPTOR-RELATED"/>
    <property type="match status" value="1"/>
</dbReference>
<dbReference type="Gene3D" id="2.40.170.20">
    <property type="entry name" value="TonB-dependent receptor, beta-barrel domain"/>
    <property type="match status" value="1"/>
</dbReference>
<comment type="caution">
    <text evidence="15">The sequence shown here is derived from an EMBL/GenBank/DDBJ whole genome shotgun (WGS) entry which is preliminary data.</text>
</comment>
<evidence type="ECO:0000256" key="8">
    <source>
        <dbReference type="ARBA" id="ARBA00023077"/>
    </source>
</evidence>
<keyword evidence="9 11" id="KW-0472">Membrane</keyword>
<dbReference type="InterPro" id="IPR011662">
    <property type="entry name" value="Secretin/TonB_short_N"/>
</dbReference>
<keyword evidence="5 11" id="KW-0812">Transmembrane</keyword>
<name>U3A038_9SPHN</name>
<dbReference type="Pfam" id="PF07715">
    <property type="entry name" value="Plug"/>
    <property type="match status" value="1"/>
</dbReference>
<dbReference type="KEGG" id="ntd:EGO55_04610"/>
<dbReference type="SMART" id="SM00965">
    <property type="entry name" value="STN"/>
    <property type="match status" value="1"/>
</dbReference>
<dbReference type="InterPro" id="IPR000531">
    <property type="entry name" value="Beta-barrel_TonB"/>
</dbReference>
<dbReference type="GO" id="GO:0006826">
    <property type="term" value="P:iron ion transport"/>
    <property type="evidence" value="ECO:0007669"/>
    <property type="project" value="UniProtKB-KW"/>
</dbReference>
<dbReference type="AlphaFoldDB" id="U3A038"/>
<evidence type="ECO:0000313" key="16">
    <source>
        <dbReference type="Proteomes" id="UP000016568"/>
    </source>
</evidence>
<dbReference type="Proteomes" id="UP000016568">
    <property type="component" value="Unassembled WGS sequence"/>
</dbReference>
<gene>
    <name evidence="15" type="ORF">NT2_14_00130</name>
</gene>
<dbReference type="InterPro" id="IPR012910">
    <property type="entry name" value="Plug_dom"/>
</dbReference>
<evidence type="ECO:0000256" key="13">
    <source>
        <dbReference type="SAM" id="SignalP"/>
    </source>
</evidence>
<protein>
    <submittedName>
        <fullName evidence="15">Putative TonB-dependent receptor</fullName>
    </submittedName>
</protein>
<comment type="similarity">
    <text evidence="11 12">Belongs to the TonB-dependent receptor family.</text>
</comment>
<proteinExistence type="inferred from homology"/>
<keyword evidence="4" id="KW-0410">Iron transport</keyword>
<dbReference type="eggNOG" id="COG4771">
    <property type="taxonomic scope" value="Bacteria"/>
</dbReference>
<evidence type="ECO:0000256" key="12">
    <source>
        <dbReference type="RuleBase" id="RU003357"/>
    </source>
</evidence>
<dbReference type="PROSITE" id="PS52016">
    <property type="entry name" value="TONB_DEPENDENT_REC_3"/>
    <property type="match status" value="1"/>
</dbReference>
<evidence type="ECO:0000256" key="10">
    <source>
        <dbReference type="ARBA" id="ARBA00023237"/>
    </source>
</evidence>
<keyword evidence="13" id="KW-0732">Signal</keyword>
<keyword evidence="6" id="KW-0408">Iron</keyword>
<evidence type="ECO:0000256" key="2">
    <source>
        <dbReference type="ARBA" id="ARBA00022448"/>
    </source>
</evidence>
<evidence type="ECO:0000259" key="14">
    <source>
        <dbReference type="SMART" id="SM00965"/>
    </source>
</evidence>
<dbReference type="SUPFAM" id="SSF56935">
    <property type="entry name" value="Porins"/>
    <property type="match status" value="1"/>
</dbReference>
<evidence type="ECO:0000256" key="9">
    <source>
        <dbReference type="ARBA" id="ARBA00023136"/>
    </source>
</evidence>
<keyword evidence="16" id="KW-1185">Reference proteome</keyword>
<keyword evidence="3 11" id="KW-1134">Transmembrane beta strand</keyword>
<dbReference type="Gene3D" id="3.55.50.30">
    <property type="match status" value="1"/>
</dbReference>
<evidence type="ECO:0000256" key="11">
    <source>
        <dbReference type="PROSITE-ProRule" id="PRU01360"/>
    </source>
</evidence>
<keyword evidence="2 11" id="KW-0813">Transport</keyword>
<dbReference type="Pfam" id="PF07660">
    <property type="entry name" value="STN"/>
    <property type="match status" value="1"/>
</dbReference>
<feature type="chain" id="PRO_5030177860" evidence="13">
    <location>
        <begin position="25"/>
        <end position="841"/>
    </location>
</feature>
<organism evidence="15 16">
    <name type="scientific">Caenibius tardaugens NBRC 16725</name>
    <dbReference type="NCBI Taxonomy" id="1219035"/>
    <lineage>
        <taxon>Bacteria</taxon>
        <taxon>Pseudomonadati</taxon>
        <taxon>Pseudomonadota</taxon>
        <taxon>Alphaproteobacteria</taxon>
        <taxon>Sphingomonadales</taxon>
        <taxon>Erythrobacteraceae</taxon>
        <taxon>Caenibius</taxon>
    </lineage>
</organism>
<feature type="signal peptide" evidence="13">
    <location>
        <begin position="1"/>
        <end position="24"/>
    </location>
</feature>